<dbReference type="CDD" id="cd18788">
    <property type="entry name" value="SF2_C_XPD"/>
    <property type="match status" value="1"/>
</dbReference>
<evidence type="ECO:0000256" key="5">
    <source>
        <dbReference type="ARBA" id="ARBA00022741"/>
    </source>
</evidence>
<protein>
    <recommendedName>
        <fullName evidence="15">Helicase ATP-binding domain-containing protein</fullName>
    </recommendedName>
</protein>
<keyword evidence="13" id="KW-0175">Coiled coil</keyword>
<dbReference type="InterPro" id="IPR006554">
    <property type="entry name" value="Helicase-like_DEXD_c2"/>
</dbReference>
<gene>
    <name evidence="16" type="ORF">OUZ56_010396</name>
</gene>
<name>A0ABR0AIG8_9CRUS</name>
<accession>A0ABR0AIG8</accession>
<evidence type="ECO:0000313" key="17">
    <source>
        <dbReference type="Proteomes" id="UP001234178"/>
    </source>
</evidence>
<feature type="region of interest" description="Disordered" evidence="14">
    <location>
        <begin position="256"/>
        <end position="281"/>
    </location>
</feature>
<keyword evidence="6" id="KW-0378">Hydrolase</keyword>
<evidence type="ECO:0000256" key="2">
    <source>
        <dbReference type="ARBA" id="ARBA00004123"/>
    </source>
</evidence>
<dbReference type="InterPro" id="IPR006555">
    <property type="entry name" value="ATP-dep_Helicase_C"/>
</dbReference>
<keyword evidence="17" id="KW-1185">Reference proteome</keyword>
<dbReference type="InterPro" id="IPR010614">
    <property type="entry name" value="RAD3-like_helicase_DEAD"/>
</dbReference>
<keyword evidence="12" id="KW-0539">Nucleus</keyword>
<dbReference type="InterPro" id="IPR027417">
    <property type="entry name" value="P-loop_NTPase"/>
</dbReference>
<dbReference type="EMBL" id="JAOYFB010000037">
    <property type="protein sequence ID" value="KAK4024901.1"/>
    <property type="molecule type" value="Genomic_DNA"/>
</dbReference>
<dbReference type="PANTHER" id="PTHR11472:SF41">
    <property type="entry name" value="ATP-DEPENDENT DNA HELICASE DDX11-RELATED"/>
    <property type="match status" value="1"/>
</dbReference>
<evidence type="ECO:0000256" key="6">
    <source>
        <dbReference type="ARBA" id="ARBA00022801"/>
    </source>
</evidence>
<dbReference type="SUPFAM" id="SSF52540">
    <property type="entry name" value="P-loop containing nucleoside triphosphate hydrolases"/>
    <property type="match status" value="2"/>
</dbReference>
<dbReference type="NCBIfam" id="TIGR00604">
    <property type="entry name" value="rad3"/>
    <property type="match status" value="1"/>
</dbReference>
<keyword evidence="4" id="KW-0479">Metal-binding</keyword>
<reference evidence="16 17" key="1">
    <citation type="journal article" date="2023" name="Nucleic Acids Res.">
        <title>The hologenome of Daphnia magna reveals possible DNA methylation and microbiome-mediated evolution of the host genome.</title>
        <authorList>
            <person name="Chaturvedi A."/>
            <person name="Li X."/>
            <person name="Dhandapani V."/>
            <person name="Marshall H."/>
            <person name="Kissane S."/>
            <person name="Cuenca-Cambronero M."/>
            <person name="Asole G."/>
            <person name="Calvet F."/>
            <person name="Ruiz-Romero M."/>
            <person name="Marangio P."/>
            <person name="Guigo R."/>
            <person name="Rago D."/>
            <person name="Mirbahai L."/>
            <person name="Eastwood N."/>
            <person name="Colbourne J.K."/>
            <person name="Zhou J."/>
            <person name="Mallon E."/>
            <person name="Orsini L."/>
        </authorList>
    </citation>
    <scope>NUCLEOTIDE SEQUENCE [LARGE SCALE GENOMIC DNA]</scope>
    <source>
        <strain evidence="16">LRV0_1</strain>
    </source>
</reference>
<sequence length="900" mass="101533">MEVPEVFRFPFEPYPIQLDFMKNLYQCIEQGKLGIFESPTGTGKSLSLICGTLSWLTDHDQHKKLQLEQKLNILKKADELEVTSKPSANELGEPRWFTLATKNVRNSHEQRRIMSELNKILQQEERIKKLKQRVQNISSNALNNSESELHVFAANTKKYQTSELVTLEDDDMLIKDDSDEELPVEEPCEEMLDDTKIIFASRTHSQISQFVREVKKSPFGDGIRLISLASRQQLCINEDITSLKNSTLMNERCLEMQKNRSSSTSKTDDGRPLKKAKKSSCPFRDHKRIQLLRDISVTEVADIESLILSGKKQNACPYYAARTAISDAQLIVVPYATLLKKNTRESCGLKLHNNVIIIDEAHNLLDAISSLHTICIWGHQISQVHWQLLQYHQRYNACLSAKNVLPIKQLLFFLSCLMKSLGMHGKPSEHNHQVGLEVECKGDEKMYECSKFCVEAGFDHINIHALVEFCEKTKLPQKLLNFKPVTAEVTPIGAFKTFIGKLQSDRVQKDCAPIGETDWKGTSLMPILEFMRCLRNSDQDGRVLCVKKVLPSGGYLKYLLLNPGALFKDFVNEPRAVIVAGGTMQPNSEFRFQLFGAAGSAQSRIMTFSCDHIIPPDHVLPLVLTRGPSNKELDFSWANRSNLLDELANFLSNINQVVSGGVVCFLPSYDFERQVFEHWIRNNYISKLENRKKLFREPKEAKDVEHVLSEYARSIRQFTNPSSKCGKNGAMLLCVVGGKLSEGINFSDDLARCVVVVGLPYANSQAATLKEKIDYLDNNTASFLPEGEVRSPGQIYYESLCFKAVNQSIGRAIRHSKDYAVLILADHRYSRPNSISSLPGWIARHLKVSANFGPSLASIRKFLSMRKQVEADALKIGTQENALSGGKTDNTTYSHSESSL</sequence>
<feature type="coiled-coil region" evidence="13">
    <location>
        <begin position="113"/>
        <end position="140"/>
    </location>
</feature>
<keyword evidence="7" id="KW-0347">Helicase</keyword>
<evidence type="ECO:0000256" key="3">
    <source>
        <dbReference type="ARBA" id="ARBA00008435"/>
    </source>
</evidence>
<dbReference type="InterPro" id="IPR013020">
    <property type="entry name" value="Rad3/Chl1-like"/>
</dbReference>
<evidence type="ECO:0000256" key="9">
    <source>
        <dbReference type="ARBA" id="ARBA00023004"/>
    </source>
</evidence>
<dbReference type="PANTHER" id="PTHR11472">
    <property type="entry name" value="DNA REPAIR DEAD HELICASE RAD3/XP-D SUBFAMILY MEMBER"/>
    <property type="match status" value="1"/>
</dbReference>
<evidence type="ECO:0000256" key="4">
    <source>
        <dbReference type="ARBA" id="ARBA00022723"/>
    </source>
</evidence>
<dbReference type="InterPro" id="IPR014013">
    <property type="entry name" value="Helic_SF1/SF2_ATP-bd_DinG/Rad3"/>
</dbReference>
<evidence type="ECO:0000256" key="7">
    <source>
        <dbReference type="ARBA" id="ARBA00022806"/>
    </source>
</evidence>
<dbReference type="Gene3D" id="3.40.50.300">
    <property type="entry name" value="P-loop containing nucleotide triphosphate hydrolases"/>
    <property type="match status" value="3"/>
</dbReference>
<comment type="cofactor">
    <cofactor evidence="1">
        <name>[4Fe-4S] cluster</name>
        <dbReference type="ChEBI" id="CHEBI:49883"/>
    </cofactor>
</comment>
<dbReference type="Pfam" id="PF13307">
    <property type="entry name" value="Helicase_C_2"/>
    <property type="match status" value="1"/>
</dbReference>
<comment type="caution">
    <text evidence="16">The sequence shown here is derived from an EMBL/GenBank/DDBJ whole genome shotgun (WGS) entry which is preliminary data.</text>
</comment>
<keyword evidence="11" id="KW-0413">Isomerase</keyword>
<dbReference type="Pfam" id="PF06733">
    <property type="entry name" value="DEAD_2"/>
    <property type="match status" value="1"/>
</dbReference>
<dbReference type="SMART" id="SM00488">
    <property type="entry name" value="DEXDc2"/>
    <property type="match status" value="1"/>
</dbReference>
<comment type="similarity">
    <text evidence="3">Belongs to the DEAD box helicase family. DEAH subfamily. DDX11/CHL1 sub-subfamily.</text>
</comment>
<dbReference type="SMART" id="SM00491">
    <property type="entry name" value="HELICc2"/>
    <property type="match status" value="1"/>
</dbReference>
<evidence type="ECO:0000313" key="16">
    <source>
        <dbReference type="EMBL" id="KAK4024901.1"/>
    </source>
</evidence>
<evidence type="ECO:0000256" key="11">
    <source>
        <dbReference type="ARBA" id="ARBA00023235"/>
    </source>
</evidence>
<dbReference type="PROSITE" id="PS51193">
    <property type="entry name" value="HELICASE_ATP_BIND_2"/>
    <property type="match status" value="1"/>
</dbReference>
<keyword evidence="9" id="KW-0408">Iron</keyword>
<proteinExistence type="inferred from homology"/>
<evidence type="ECO:0000256" key="8">
    <source>
        <dbReference type="ARBA" id="ARBA00022840"/>
    </source>
</evidence>
<comment type="subcellular location">
    <subcellularLocation>
        <location evidence="2">Nucleus</location>
    </subcellularLocation>
</comment>
<evidence type="ECO:0000256" key="12">
    <source>
        <dbReference type="ARBA" id="ARBA00023242"/>
    </source>
</evidence>
<keyword evidence="5" id="KW-0547">Nucleotide-binding</keyword>
<organism evidence="16 17">
    <name type="scientific">Daphnia magna</name>
    <dbReference type="NCBI Taxonomy" id="35525"/>
    <lineage>
        <taxon>Eukaryota</taxon>
        <taxon>Metazoa</taxon>
        <taxon>Ecdysozoa</taxon>
        <taxon>Arthropoda</taxon>
        <taxon>Crustacea</taxon>
        <taxon>Branchiopoda</taxon>
        <taxon>Diplostraca</taxon>
        <taxon>Cladocera</taxon>
        <taxon>Anomopoda</taxon>
        <taxon>Daphniidae</taxon>
        <taxon>Daphnia</taxon>
    </lineage>
</organism>
<keyword evidence="10" id="KW-0411">Iron-sulfur</keyword>
<dbReference type="InterPro" id="IPR045028">
    <property type="entry name" value="DinG/Rad3-like"/>
</dbReference>
<evidence type="ECO:0000256" key="1">
    <source>
        <dbReference type="ARBA" id="ARBA00001966"/>
    </source>
</evidence>
<evidence type="ECO:0000259" key="15">
    <source>
        <dbReference type="PROSITE" id="PS51193"/>
    </source>
</evidence>
<evidence type="ECO:0000256" key="14">
    <source>
        <dbReference type="SAM" id="MobiDB-lite"/>
    </source>
</evidence>
<feature type="domain" description="Helicase ATP-binding" evidence="15">
    <location>
        <begin position="3"/>
        <end position="411"/>
    </location>
</feature>
<evidence type="ECO:0000256" key="13">
    <source>
        <dbReference type="SAM" id="Coils"/>
    </source>
</evidence>
<dbReference type="Proteomes" id="UP001234178">
    <property type="component" value="Unassembled WGS sequence"/>
</dbReference>
<evidence type="ECO:0000256" key="10">
    <source>
        <dbReference type="ARBA" id="ARBA00023014"/>
    </source>
</evidence>
<keyword evidence="8" id="KW-0067">ATP-binding</keyword>